<sequence>MADSLILDHTGQPFKKAELSRQVAAPSMTGIRNIWNFGTQAEWLSPERLAQILRDAAEGDADAYLTLAEEMEERDPHYASVLGTRKRAVSGLPTMVEAATDDKKDQDIAEAVRVLIRRPEFHDMADDLLDALGKGFSVVEMNWDTKRTPWEPRTRNERVDGEWHEVDGYEHRDPRFFQFDRITGKQLRIKDESDMLDGLPLPPHKFIVHKPRLKTGLPIRSGLARLVAVSYMCKSYALTDWLAFAEVFGMPLRVGRYNPNATQADINTLVNAIANIGTDAAAAIPDTMRIDFESPGNSTGGADLFKNLAEWLDKQVSKAVLGQTATTEGTPGKLGNDDAQDDVRTDILKADARQLSNTINKYLIRSFVDLNFGPQEQYPRVEFQVIEPEDTAALTAALKELVPLGLKVEASVIRDKLGLPDPEPGAELLGMPQTQPQPATPALNQQQQQQGCHCAHCSSTATAINRQLPDPAEQALDELEQDGLANWQQQIDPVLQPIRDLLESVDTAEDFAAGLQDLLEEMDDSSLVSKLALQMFLANGAGDAGQGA</sequence>
<evidence type="ECO:0000313" key="3">
    <source>
        <dbReference type="Proteomes" id="UP001620597"/>
    </source>
</evidence>
<evidence type="ECO:0000256" key="1">
    <source>
        <dbReference type="SAM" id="MobiDB-lite"/>
    </source>
</evidence>
<gene>
    <name evidence="2" type="ORF">WG929_03440</name>
</gene>
<dbReference type="Proteomes" id="UP001620597">
    <property type="component" value="Unassembled WGS sequence"/>
</dbReference>
<feature type="region of interest" description="Disordered" evidence="1">
    <location>
        <begin position="421"/>
        <end position="446"/>
    </location>
</feature>
<dbReference type="EMBL" id="JBBKTX010000003">
    <property type="protein sequence ID" value="MFK4751457.1"/>
    <property type="molecule type" value="Genomic_DNA"/>
</dbReference>
<dbReference type="InterPro" id="IPR009279">
    <property type="entry name" value="Portal_Mu"/>
</dbReference>
<keyword evidence="3" id="KW-1185">Reference proteome</keyword>
<dbReference type="Pfam" id="PF06074">
    <property type="entry name" value="Portal_Mu"/>
    <property type="match status" value="1"/>
</dbReference>
<name>A0ABW8NEV4_9GAMM</name>
<reference evidence="2 3" key="1">
    <citation type="submission" date="2024-03" db="EMBL/GenBank/DDBJ databases">
        <title>High-quality draft genome sequence of Oceanobacter sp. wDCs-4.</title>
        <authorList>
            <person name="Dong C."/>
        </authorList>
    </citation>
    <scope>NUCLEOTIDE SEQUENCE [LARGE SCALE GENOMIC DNA]</scope>
    <source>
        <strain evidence="3">wDCs-4</strain>
    </source>
</reference>
<evidence type="ECO:0000313" key="2">
    <source>
        <dbReference type="EMBL" id="MFK4751457.1"/>
    </source>
</evidence>
<proteinExistence type="predicted"/>
<comment type="caution">
    <text evidence="2">The sequence shown here is derived from an EMBL/GenBank/DDBJ whole genome shotgun (WGS) entry which is preliminary data.</text>
</comment>
<protein>
    <submittedName>
        <fullName evidence="2">DUF935 domain-containing protein</fullName>
    </submittedName>
</protein>
<accession>A0ABW8NEV4</accession>
<dbReference type="RefSeq" id="WP_416204914.1">
    <property type="nucleotide sequence ID" value="NZ_JBBKTX010000003.1"/>
</dbReference>
<organism evidence="2 3">
    <name type="scientific">Oceanobacter antarcticus</name>
    <dbReference type="NCBI Taxonomy" id="3133425"/>
    <lineage>
        <taxon>Bacteria</taxon>
        <taxon>Pseudomonadati</taxon>
        <taxon>Pseudomonadota</taxon>
        <taxon>Gammaproteobacteria</taxon>
        <taxon>Oceanospirillales</taxon>
        <taxon>Oceanospirillaceae</taxon>
        <taxon>Oceanobacter</taxon>
    </lineage>
</organism>
<feature type="compositionally biased region" description="Low complexity" evidence="1">
    <location>
        <begin position="432"/>
        <end position="446"/>
    </location>
</feature>